<evidence type="ECO:0000256" key="1">
    <source>
        <dbReference type="SAM" id="MobiDB-lite"/>
    </source>
</evidence>
<sequence>VLDLSRESMKSSKMHEVRDENLEVRNTGQMKNPMPQNCFPPALGSFPPVNRRSTAGQPPAWHRFCLLPPAKRKMPLANHQSNANKLLEPPLCGDSTIVANLVKQVDESMLWMLRKVIL</sequence>
<evidence type="ECO:0000313" key="3">
    <source>
        <dbReference type="Proteomes" id="UP000823775"/>
    </source>
</evidence>
<evidence type="ECO:0000313" key="2">
    <source>
        <dbReference type="EMBL" id="MCD7456784.1"/>
    </source>
</evidence>
<feature type="non-terminal residue" evidence="2">
    <location>
        <position position="118"/>
    </location>
</feature>
<dbReference type="EMBL" id="JACEIK010000423">
    <property type="protein sequence ID" value="MCD7456784.1"/>
    <property type="molecule type" value="Genomic_DNA"/>
</dbReference>
<proteinExistence type="predicted"/>
<name>A0ABS8SDC5_DATST</name>
<organism evidence="2 3">
    <name type="scientific">Datura stramonium</name>
    <name type="common">Jimsonweed</name>
    <name type="synonym">Common thornapple</name>
    <dbReference type="NCBI Taxonomy" id="4076"/>
    <lineage>
        <taxon>Eukaryota</taxon>
        <taxon>Viridiplantae</taxon>
        <taxon>Streptophyta</taxon>
        <taxon>Embryophyta</taxon>
        <taxon>Tracheophyta</taxon>
        <taxon>Spermatophyta</taxon>
        <taxon>Magnoliopsida</taxon>
        <taxon>eudicotyledons</taxon>
        <taxon>Gunneridae</taxon>
        <taxon>Pentapetalae</taxon>
        <taxon>asterids</taxon>
        <taxon>lamiids</taxon>
        <taxon>Solanales</taxon>
        <taxon>Solanaceae</taxon>
        <taxon>Solanoideae</taxon>
        <taxon>Datureae</taxon>
        <taxon>Datura</taxon>
    </lineage>
</organism>
<protein>
    <submittedName>
        <fullName evidence="2">Uncharacterized protein</fullName>
    </submittedName>
</protein>
<reference evidence="2 3" key="1">
    <citation type="journal article" date="2021" name="BMC Genomics">
        <title>Datura genome reveals duplications of psychoactive alkaloid biosynthetic genes and high mutation rate following tissue culture.</title>
        <authorList>
            <person name="Rajewski A."/>
            <person name="Carter-House D."/>
            <person name="Stajich J."/>
            <person name="Litt A."/>
        </authorList>
    </citation>
    <scope>NUCLEOTIDE SEQUENCE [LARGE SCALE GENOMIC DNA]</scope>
    <source>
        <strain evidence="2">AR-01</strain>
    </source>
</reference>
<keyword evidence="3" id="KW-1185">Reference proteome</keyword>
<gene>
    <name evidence="2" type="ORF">HAX54_033123</name>
</gene>
<comment type="caution">
    <text evidence="2">The sequence shown here is derived from an EMBL/GenBank/DDBJ whole genome shotgun (WGS) entry which is preliminary data.</text>
</comment>
<dbReference type="Proteomes" id="UP000823775">
    <property type="component" value="Unassembled WGS sequence"/>
</dbReference>
<accession>A0ABS8SDC5</accession>
<feature type="region of interest" description="Disordered" evidence="1">
    <location>
        <begin position="27"/>
        <end position="56"/>
    </location>
</feature>
<feature type="non-terminal residue" evidence="2">
    <location>
        <position position="1"/>
    </location>
</feature>